<dbReference type="GO" id="GO:0004497">
    <property type="term" value="F:monooxygenase activity"/>
    <property type="evidence" value="ECO:0007669"/>
    <property type="project" value="UniProtKB-KW"/>
</dbReference>
<feature type="domain" description="ABM" evidence="1">
    <location>
        <begin position="10"/>
        <end position="98"/>
    </location>
</feature>
<dbReference type="PROSITE" id="PS51725">
    <property type="entry name" value="ABM"/>
    <property type="match status" value="1"/>
</dbReference>
<dbReference type="Pfam" id="PF03992">
    <property type="entry name" value="ABM"/>
    <property type="match status" value="1"/>
</dbReference>
<evidence type="ECO:0000259" key="1">
    <source>
        <dbReference type="PROSITE" id="PS51725"/>
    </source>
</evidence>
<accession>A0ABV8FSH7</accession>
<sequence length="116" mass="13231">MSTTTPAPVFRVMLRFELHPGMDEGFEQTWLSIGSVITEHPANLGQWLMRSAEEEGVYYVISDWVDEARFREFEHSDAHVTHRTKLHPFRRGGAMSIMHVVHDLPGRARATAGDAR</sequence>
<reference evidence="3" key="1">
    <citation type="journal article" date="2019" name="Int. J. Syst. Evol. Microbiol.">
        <title>The Global Catalogue of Microorganisms (GCM) 10K type strain sequencing project: providing services to taxonomists for standard genome sequencing and annotation.</title>
        <authorList>
            <consortium name="The Broad Institute Genomics Platform"/>
            <consortium name="The Broad Institute Genome Sequencing Center for Infectious Disease"/>
            <person name="Wu L."/>
            <person name="Ma J."/>
        </authorList>
    </citation>
    <scope>NUCLEOTIDE SEQUENCE [LARGE SCALE GENOMIC DNA]</scope>
    <source>
        <strain evidence="3">TBRC 1826</strain>
    </source>
</reference>
<keyword evidence="3" id="KW-1185">Reference proteome</keyword>
<dbReference type="Proteomes" id="UP001595847">
    <property type="component" value="Unassembled WGS sequence"/>
</dbReference>
<protein>
    <submittedName>
        <fullName evidence="2">Antibiotic biosynthesis monooxygenase family protein</fullName>
        <ecNumber evidence="2">1.14.-.-</ecNumber>
    </submittedName>
</protein>
<gene>
    <name evidence="2" type="ORF">ACFOVU_17245</name>
</gene>
<evidence type="ECO:0000313" key="3">
    <source>
        <dbReference type="Proteomes" id="UP001595847"/>
    </source>
</evidence>
<dbReference type="EC" id="1.14.-.-" evidence="2"/>
<dbReference type="EMBL" id="JBHSBH010000010">
    <property type="protein sequence ID" value="MFC3997683.1"/>
    <property type="molecule type" value="Genomic_DNA"/>
</dbReference>
<dbReference type="RefSeq" id="WP_378534823.1">
    <property type="nucleotide sequence ID" value="NZ_JBHSBH010000010.1"/>
</dbReference>
<comment type="caution">
    <text evidence="2">The sequence shown here is derived from an EMBL/GenBank/DDBJ whole genome shotgun (WGS) entry which is preliminary data.</text>
</comment>
<proteinExistence type="predicted"/>
<evidence type="ECO:0000313" key="2">
    <source>
        <dbReference type="EMBL" id="MFC3997683.1"/>
    </source>
</evidence>
<dbReference type="InterPro" id="IPR011008">
    <property type="entry name" value="Dimeric_a/b-barrel"/>
</dbReference>
<dbReference type="InterPro" id="IPR007138">
    <property type="entry name" value="ABM_dom"/>
</dbReference>
<keyword evidence="2" id="KW-0503">Monooxygenase</keyword>
<organism evidence="2 3">
    <name type="scientific">Nocardiopsis sediminis</name>
    <dbReference type="NCBI Taxonomy" id="1778267"/>
    <lineage>
        <taxon>Bacteria</taxon>
        <taxon>Bacillati</taxon>
        <taxon>Actinomycetota</taxon>
        <taxon>Actinomycetes</taxon>
        <taxon>Streptosporangiales</taxon>
        <taxon>Nocardiopsidaceae</taxon>
        <taxon>Nocardiopsis</taxon>
    </lineage>
</organism>
<dbReference type="Gene3D" id="3.30.70.100">
    <property type="match status" value="1"/>
</dbReference>
<name>A0ABV8FSH7_9ACTN</name>
<dbReference type="SUPFAM" id="SSF54909">
    <property type="entry name" value="Dimeric alpha+beta barrel"/>
    <property type="match status" value="1"/>
</dbReference>
<keyword evidence="2" id="KW-0560">Oxidoreductase</keyword>